<evidence type="ECO:0000313" key="3">
    <source>
        <dbReference type="Proteomes" id="UP001529338"/>
    </source>
</evidence>
<name>A0ABT7SG96_9CELL</name>
<evidence type="ECO:0000313" key="2">
    <source>
        <dbReference type="EMBL" id="MDM7855223.1"/>
    </source>
</evidence>
<dbReference type="PROSITE" id="PS51257">
    <property type="entry name" value="PROKAR_LIPOPROTEIN"/>
    <property type="match status" value="1"/>
</dbReference>
<dbReference type="Proteomes" id="UP001529338">
    <property type="component" value="Unassembled WGS sequence"/>
</dbReference>
<evidence type="ECO:0008006" key="4">
    <source>
        <dbReference type="Google" id="ProtNLM"/>
    </source>
</evidence>
<keyword evidence="1" id="KW-0732">Signal</keyword>
<dbReference type="InterPro" id="IPR029058">
    <property type="entry name" value="AB_hydrolase_fold"/>
</dbReference>
<proteinExistence type="predicted"/>
<dbReference type="RefSeq" id="WP_289455026.1">
    <property type="nucleotide sequence ID" value="NZ_JAUCGQ010000001.1"/>
</dbReference>
<reference evidence="2 3" key="1">
    <citation type="submission" date="2023-06" db="EMBL/GenBank/DDBJ databases">
        <title>Cellulomonas sp. MW4 Whole genome sequence.</title>
        <authorList>
            <person name="Park S."/>
        </authorList>
    </citation>
    <scope>NUCLEOTIDE SEQUENCE [LARGE SCALE GENOMIC DNA]</scope>
    <source>
        <strain evidence="2 3">MW4</strain>
    </source>
</reference>
<feature type="signal peptide" evidence="1">
    <location>
        <begin position="1"/>
        <end position="31"/>
    </location>
</feature>
<dbReference type="SUPFAM" id="SSF53474">
    <property type="entry name" value="alpha/beta-Hydrolases"/>
    <property type="match status" value="1"/>
</dbReference>
<protein>
    <recommendedName>
        <fullName evidence="4">Alpha/beta hydrolase</fullName>
    </recommendedName>
</protein>
<organism evidence="2 3">
    <name type="scientific">Cellulomonas alba</name>
    <dbReference type="NCBI Taxonomy" id="3053467"/>
    <lineage>
        <taxon>Bacteria</taxon>
        <taxon>Bacillati</taxon>
        <taxon>Actinomycetota</taxon>
        <taxon>Actinomycetes</taxon>
        <taxon>Micrococcales</taxon>
        <taxon>Cellulomonadaceae</taxon>
        <taxon>Cellulomonas</taxon>
    </lineage>
</organism>
<dbReference type="Gene3D" id="3.40.50.1820">
    <property type="entry name" value="alpha/beta hydrolase"/>
    <property type="match status" value="1"/>
</dbReference>
<accession>A0ABT7SG96</accession>
<sequence length="249" mass="25378">MRRRPFRVVAACAVTAAAALLSACSSSTAGAHGSTPTPSPTPSVDPFLAVEPLGCLPSGAQAARLGEHGAHTVVAWSAPTGTRGVLLAPQMGDTACEWSQEWIALRQQGYVVGSFDWGPDDQDSMRLAAQKLRDLGVTQLALVGASKGGTFVAAMARDLDAVAVVALSPPSVFGTGDAVNTGYTGPLLVYASKDDGAVPPSDSRLVARDPATQFHVLPGDAHGVALLQGQYNTDVQKGIDATLAAGFGG</sequence>
<keyword evidence="3" id="KW-1185">Reference proteome</keyword>
<gene>
    <name evidence="2" type="ORF">QRT04_09800</name>
</gene>
<comment type="caution">
    <text evidence="2">The sequence shown here is derived from an EMBL/GenBank/DDBJ whole genome shotgun (WGS) entry which is preliminary data.</text>
</comment>
<dbReference type="EMBL" id="JAUCGQ010000001">
    <property type="protein sequence ID" value="MDM7855223.1"/>
    <property type="molecule type" value="Genomic_DNA"/>
</dbReference>
<feature type="chain" id="PRO_5047256653" description="Alpha/beta hydrolase" evidence="1">
    <location>
        <begin position="32"/>
        <end position="249"/>
    </location>
</feature>
<evidence type="ECO:0000256" key="1">
    <source>
        <dbReference type="SAM" id="SignalP"/>
    </source>
</evidence>